<feature type="transmembrane region" description="Helical" evidence="1">
    <location>
        <begin position="114"/>
        <end position="134"/>
    </location>
</feature>
<evidence type="ECO:0000313" key="3">
    <source>
        <dbReference type="Proteomes" id="UP000472879"/>
    </source>
</evidence>
<dbReference type="AlphaFoldDB" id="A0A6L5P870"/>
<reference evidence="2 3" key="1">
    <citation type="submission" date="2019-11" db="EMBL/GenBank/DDBJ databases">
        <title>Draft genome sequence of 12 host-associated Lactobacillus reuteri rodent strains.</title>
        <authorList>
            <person name="Zhang S."/>
            <person name="Ozcam M."/>
            <person name="Van Pijkeren J.P."/>
        </authorList>
    </citation>
    <scope>NUCLEOTIDE SEQUENCE [LARGE SCALE GENOMIC DNA]</scope>
    <source>
        <strain evidence="2 3">Lr4020</strain>
    </source>
</reference>
<dbReference type="RefSeq" id="WP_153705245.1">
    <property type="nucleotide sequence ID" value="NZ_WJNA01000032.1"/>
</dbReference>
<dbReference type="EMBL" id="WJNA01000032">
    <property type="protein sequence ID" value="MRH09822.1"/>
    <property type="molecule type" value="Genomic_DNA"/>
</dbReference>
<feature type="transmembrane region" description="Helical" evidence="1">
    <location>
        <begin position="33"/>
        <end position="56"/>
    </location>
</feature>
<protein>
    <recommendedName>
        <fullName evidence="4">Membrane protein 6-pyruvoyl-tetrahydropterin synthase-related domain-containing protein</fullName>
    </recommendedName>
</protein>
<evidence type="ECO:0000256" key="1">
    <source>
        <dbReference type="SAM" id="Phobius"/>
    </source>
</evidence>
<dbReference type="Proteomes" id="UP000472879">
    <property type="component" value="Unassembled WGS sequence"/>
</dbReference>
<feature type="transmembrane region" description="Helical" evidence="1">
    <location>
        <begin position="62"/>
        <end position="81"/>
    </location>
</feature>
<keyword evidence="1" id="KW-0812">Transmembrane</keyword>
<feature type="transmembrane region" description="Helical" evidence="1">
    <location>
        <begin position="341"/>
        <end position="359"/>
    </location>
</feature>
<feature type="transmembrane region" description="Helical" evidence="1">
    <location>
        <begin position="185"/>
        <end position="205"/>
    </location>
</feature>
<keyword evidence="1" id="KW-0472">Membrane</keyword>
<evidence type="ECO:0000313" key="2">
    <source>
        <dbReference type="EMBL" id="MRH09822.1"/>
    </source>
</evidence>
<organism evidence="2 3">
    <name type="scientific">Limosilactobacillus reuteri</name>
    <name type="common">Lactobacillus reuteri</name>
    <dbReference type="NCBI Taxonomy" id="1598"/>
    <lineage>
        <taxon>Bacteria</taxon>
        <taxon>Bacillati</taxon>
        <taxon>Bacillota</taxon>
        <taxon>Bacilli</taxon>
        <taxon>Lactobacillales</taxon>
        <taxon>Lactobacillaceae</taxon>
        <taxon>Limosilactobacillus</taxon>
    </lineage>
</organism>
<name>A0A6L5P870_LIMRT</name>
<feature type="transmembrane region" description="Helical" evidence="1">
    <location>
        <begin position="146"/>
        <end position="173"/>
    </location>
</feature>
<proteinExistence type="predicted"/>
<accession>A0A6L5P870</accession>
<feature type="transmembrane region" description="Helical" evidence="1">
    <location>
        <begin position="488"/>
        <end position="511"/>
    </location>
</feature>
<feature type="transmembrane region" description="Helical" evidence="1">
    <location>
        <begin position="248"/>
        <end position="267"/>
    </location>
</feature>
<feature type="transmembrane region" description="Helical" evidence="1">
    <location>
        <begin position="279"/>
        <end position="299"/>
    </location>
</feature>
<gene>
    <name evidence="2" type="ORF">GIX81_10350</name>
</gene>
<feature type="transmembrane region" description="Helical" evidence="1">
    <location>
        <begin position="311"/>
        <end position="329"/>
    </location>
</feature>
<sequence>MPYHINRIQELTDNIKEGNWYPYLYSHHFKDTAYLLGVFYPQLTLIPFALACLLVKNYVTGIYIGMSFFSFLTMINVYVVMKKLKRTQLESFLTSVVYCFCTYRSINAFSRFALGEYIGMTFIPLAMYGLYAILVGNRRDWVFLPIGLSFTLLSHVLSAFLCICILIIIFITCIKGLKDIKRLKALILSCFLFVCSSAIFIFPFLEQESFNNYNQPSPTYMPGFAPNLSTLLMNSLSNLLSVFQVPNWWEVSNVGFVLLIAFLWGIIKFKQLNLVNKFFVIYGGILFLISSSIFPWSIFMATPIRVIQFPFRLLEIVSILLSPIAGLMLTRVINYVKETQLKMIIFIGTILFIVLPWYSSIETFIHLGKNQNNNFYNGMIYSAKSHDMTNWWLDQYTPQMNKEDYNKIINHKATVDGKVVKLKNIRPISNGIVYFDNDIRNKHKITLPVAQYKNLKVYQKNKMKKYDIEKSSLITIKNTSNLPITVKYIPSFIDIISVYMSIITWLALLIYSTKRYFRSR</sequence>
<keyword evidence="1" id="KW-1133">Transmembrane helix</keyword>
<comment type="caution">
    <text evidence="2">The sequence shown here is derived from an EMBL/GenBank/DDBJ whole genome shotgun (WGS) entry which is preliminary data.</text>
</comment>
<evidence type="ECO:0008006" key="4">
    <source>
        <dbReference type="Google" id="ProtNLM"/>
    </source>
</evidence>